<comment type="caution">
    <text evidence="3">The sequence shown here is derived from an EMBL/GenBank/DDBJ whole genome shotgun (WGS) entry which is preliminary data.</text>
</comment>
<evidence type="ECO:0000256" key="1">
    <source>
        <dbReference type="SAM" id="MobiDB-lite"/>
    </source>
</evidence>
<evidence type="ECO:0000313" key="3">
    <source>
        <dbReference type="EMBL" id="GAA2212440.1"/>
    </source>
</evidence>
<name>A0ABN3CSL5_9ACTN</name>
<evidence type="ECO:0000313" key="4">
    <source>
        <dbReference type="Proteomes" id="UP001499843"/>
    </source>
</evidence>
<reference evidence="3 4" key="1">
    <citation type="journal article" date="2019" name="Int. J. Syst. Evol. Microbiol.">
        <title>The Global Catalogue of Microorganisms (GCM) 10K type strain sequencing project: providing services to taxonomists for standard genome sequencing and annotation.</title>
        <authorList>
            <consortium name="The Broad Institute Genomics Platform"/>
            <consortium name="The Broad Institute Genome Sequencing Center for Infectious Disease"/>
            <person name="Wu L."/>
            <person name="Ma J."/>
        </authorList>
    </citation>
    <scope>NUCLEOTIDE SEQUENCE [LARGE SCALE GENOMIC DNA]</scope>
    <source>
        <strain evidence="3 4">JCM 16114</strain>
    </source>
</reference>
<protein>
    <recommendedName>
        <fullName evidence="2">NAD-dependent epimerase/dehydratase domain-containing protein</fullName>
    </recommendedName>
</protein>
<dbReference type="EMBL" id="BAAAQX010000026">
    <property type="protein sequence ID" value="GAA2212440.1"/>
    <property type="molecule type" value="Genomic_DNA"/>
</dbReference>
<gene>
    <name evidence="3" type="ORF">GCM10009850_079020</name>
</gene>
<dbReference type="Pfam" id="PF01370">
    <property type="entry name" value="Epimerase"/>
    <property type="match status" value="1"/>
</dbReference>
<dbReference type="InterPro" id="IPR036291">
    <property type="entry name" value="NAD(P)-bd_dom_sf"/>
</dbReference>
<evidence type="ECO:0000259" key="2">
    <source>
        <dbReference type="Pfam" id="PF01370"/>
    </source>
</evidence>
<feature type="compositionally biased region" description="Low complexity" evidence="1">
    <location>
        <begin position="226"/>
        <end position="246"/>
    </location>
</feature>
<dbReference type="Gene3D" id="3.40.50.720">
    <property type="entry name" value="NAD(P)-binding Rossmann-like Domain"/>
    <property type="match status" value="2"/>
</dbReference>
<dbReference type="Proteomes" id="UP001499843">
    <property type="component" value="Unassembled WGS sequence"/>
</dbReference>
<organism evidence="3 4">
    <name type="scientific">Nonomuraea monospora</name>
    <dbReference type="NCBI Taxonomy" id="568818"/>
    <lineage>
        <taxon>Bacteria</taxon>
        <taxon>Bacillati</taxon>
        <taxon>Actinomycetota</taxon>
        <taxon>Actinomycetes</taxon>
        <taxon>Streptosporangiales</taxon>
        <taxon>Streptosporangiaceae</taxon>
        <taxon>Nonomuraea</taxon>
    </lineage>
</organism>
<feature type="region of interest" description="Disordered" evidence="1">
    <location>
        <begin position="224"/>
        <end position="258"/>
    </location>
</feature>
<sequence>MTDGHDPGASGRRRLVTGVTGRRYLVTGATGFVGRRLTRMILARGGTVTALARPSPRARALRELGVQVVPGDLATGRGVEEAVRGADRVIHLAATLRARTAAGFWAVNRDGVERLVRALAAQRRPARLVLCSSLAAGPAISLYGASKRAGEQVAREHAGRVPAVILRPGIVYGPGEEALLPALLPMVRLGVVVQAGCGPRRFGMVYVDDLCTALLAAAERGPVLRPATDTAPGPGPGARMAASPGPDIRLATSPDTRSDSCPGLYPISDGNAYDMADICRALARAAGCRTPLVLPLPMPAVHAAAALAELVTRGAVPALNRDKAREMGRADWTCSPDAAVRELGFAPATTLTRGFEAALAALCATP</sequence>
<dbReference type="InterPro" id="IPR051783">
    <property type="entry name" value="NAD(P)-dependent_oxidoreduct"/>
</dbReference>
<accession>A0ABN3CSL5</accession>
<dbReference type="PANTHER" id="PTHR48079:SF6">
    <property type="entry name" value="NAD(P)-BINDING DOMAIN-CONTAINING PROTEIN-RELATED"/>
    <property type="match status" value="1"/>
</dbReference>
<dbReference type="SUPFAM" id="SSF51735">
    <property type="entry name" value="NAD(P)-binding Rossmann-fold domains"/>
    <property type="match status" value="1"/>
</dbReference>
<keyword evidence="4" id="KW-1185">Reference proteome</keyword>
<feature type="domain" description="NAD-dependent epimerase/dehydratase" evidence="2">
    <location>
        <begin position="25"/>
        <end position="220"/>
    </location>
</feature>
<proteinExistence type="predicted"/>
<dbReference type="PANTHER" id="PTHR48079">
    <property type="entry name" value="PROTEIN YEEZ"/>
    <property type="match status" value="1"/>
</dbReference>
<dbReference type="RefSeq" id="WP_344486941.1">
    <property type="nucleotide sequence ID" value="NZ_BAAAQX010000026.1"/>
</dbReference>
<dbReference type="InterPro" id="IPR001509">
    <property type="entry name" value="Epimerase_deHydtase"/>
</dbReference>